<reference evidence="1" key="1">
    <citation type="submission" date="2022-08" db="EMBL/GenBank/DDBJ databases">
        <title>Genome Sequence of Fusarium decemcellulare.</title>
        <authorList>
            <person name="Buettner E."/>
        </authorList>
    </citation>
    <scope>NUCLEOTIDE SEQUENCE</scope>
    <source>
        <strain evidence="1">Babe19</strain>
    </source>
</reference>
<keyword evidence="2" id="KW-1185">Reference proteome</keyword>
<dbReference type="Proteomes" id="UP001148629">
    <property type="component" value="Unassembled WGS sequence"/>
</dbReference>
<evidence type="ECO:0000313" key="1">
    <source>
        <dbReference type="EMBL" id="KAJ3539856.1"/>
    </source>
</evidence>
<organism evidence="1 2">
    <name type="scientific">Fusarium decemcellulare</name>
    <dbReference type="NCBI Taxonomy" id="57161"/>
    <lineage>
        <taxon>Eukaryota</taxon>
        <taxon>Fungi</taxon>
        <taxon>Dikarya</taxon>
        <taxon>Ascomycota</taxon>
        <taxon>Pezizomycotina</taxon>
        <taxon>Sordariomycetes</taxon>
        <taxon>Hypocreomycetidae</taxon>
        <taxon>Hypocreales</taxon>
        <taxon>Nectriaceae</taxon>
        <taxon>Fusarium</taxon>
        <taxon>Fusarium decemcellulare species complex</taxon>
    </lineage>
</organism>
<comment type="caution">
    <text evidence="1">The sequence shown here is derived from an EMBL/GenBank/DDBJ whole genome shotgun (WGS) entry which is preliminary data.</text>
</comment>
<accession>A0ACC1SHI2</accession>
<evidence type="ECO:0000313" key="2">
    <source>
        <dbReference type="Proteomes" id="UP001148629"/>
    </source>
</evidence>
<dbReference type="EMBL" id="JANRMS010000438">
    <property type="protein sequence ID" value="KAJ3539856.1"/>
    <property type="molecule type" value="Genomic_DNA"/>
</dbReference>
<proteinExistence type="predicted"/>
<name>A0ACC1SHI2_9HYPO</name>
<protein>
    <submittedName>
        <fullName evidence="1">Uncharacterized protein</fullName>
    </submittedName>
</protein>
<sequence length="1122" mass="125368">MSSTGYNCLFDARGDEIEPYGDVGGPGVLAGFLGTAWIAVFFVILHYVVVFDPEQNPFEVTERAAVDEPARPWKANPIDLLAKNLIRKGTGRPKARTSVLSMCDVQIVTGLGILISGYSDLPKGISAYHFLLVTHVAWFSNLTHICGLTVLRRYLHSRPAEKWGRLFCMALLSAMLLGAMAPTLFFNWAHADEGTASLAGSDAICFYNRSRSTDWHKESHSDHTTSYPDRNASYAGRNISYPYQDAFDTDPRKALQESTAFQSGILSILLLVFSLASRMIKLQDTLTNGIRDGRKWCSDRFTNVVNRVYWLLISAIWGTIKLFLTKSTAEVDENDWTFGQILPAVLLLGPFVTAAEIVFDPEIKDWDSFSLETSDGGRHELEEHGQFTFDEPSAPGESLEMRRLRQQVANCLNRNYYDIETCAWILPAVSLACFQVVEVSILMFVDLAVERSSATQVLGSYAFLIFLSPYLLEMRSRRSLLVVLAGIAATTAIPVDAPPTIEPRQDADAAFDKIIRDVNVPKYVPPPLRRDITDWLAIGDSFSAGISADGPADEINWSCSRFKESYPNQMNEDPRFPGHSTSRTFVFGSCTGAKIDGILANQIELGKPSDATYPKIGDPQLGTVSLSGNDLGFGDIVNACLYHWTGYGDCGALLKNAHEALDDPARLFELKIFDTLTKILFRARSANPSFQLYVTGYIRFWNDQNPQCDEVSWAPWYKSPARLTSTLRQDMNDLVLKLNSKLKSAAEELYRYQKGIYFVDEFESKFDGHRFCEEEEDANYHNKPIGRRNLDPPPKDGKSTTDRIKEVNGDLAKLNPAYTNVDTMTETLKKLGEVNERLAMLPITWIRIMHPKGSGYKEISNAVIDKVLEFSATGGRDDQPEQGLKYDMNDKIGKFCSEAAKQRVQDKDSGSTMRKYNAGTRFEVDISMDWPSGLDISDNEENKCKEKMTLIIDSCDGNNPANPLNWKHGGTIGDGPVRYGIYPKIDQGYRPGSCSFHLRENVKWFGVDGPGTKRTWWFSVQQLRMVDGAKNEIGRARFKKNSGDGDPIECGDGDPFSWETKLPDRLDITPEARNDYVQFNIGGRSWTTHKKDGETSCSVGGYSGRYSPIVSHGASESIHEFP</sequence>
<gene>
    <name evidence="1" type="ORF">NM208_g5315</name>
</gene>